<evidence type="ECO:0000313" key="3">
    <source>
        <dbReference type="EMBL" id="SVB07609.1"/>
    </source>
</evidence>
<evidence type="ECO:0000259" key="1">
    <source>
        <dbReference type="Pfam" id="PF17831"/>
    </source>
</evidence>
<dbReference type="InterPro" id="IPR009014">
    <property type="entry name" value="Transketo_C/PFOR_II"/>
</dbReference>
<dbReference type="PANTHER" id="PTHR43825:SF3">
    <property type="entry name" value="PYRUVATE DEHYDROGENASE E1 COMPONENT"/>
    <property type="match status" value="1"/>
</dbReference>
<dbReference type="InterPro" id="IPR051157">
    <property type="entry name" value="PDH/Transketolase"/>
</dbReference>
<protein>
    <submittedName>
        <fullName evidence="3">Uncharacterized protein</fullName>
    </submittedName>
</protein>
<dbReference type="EMBL" id="UINC01027775">
    <property type="protein sequence ID" value="SVB07609.1"/>
    <property type="molecule type" value="Genomic_DNA"/>
</dbReference>
<reference evidence="3" key="1">
    <citation type="submission" date="2018-05" db="EMBL/GenBank/DDBJ databases">
        <authorList>
            <person name="Lanie J.A."/>
            <person name="Ng W.-L."/>
            <person name="Kazmierczak K.M."/>
            <person name="Andrzejewski T.M."/>
            <person name="Davidsen T.M."/>
            <person name="Wayne K.J."/>
            <person name="Tettelin H."/>
            <person name="Glass J.I."/>
            <person name="Rusch D."/>
            <person name="Podicherti R."/>
            <person name="Tsui H.-C.T."/>
            <person name="Winkler M.E."/>
        </authorList>
    </citation>
    <scope>NUCLEOTIDE SEQUENCE</scope>
</reference>
<feature type="domain" description="Pyruvate dehydrogenase E1 component middle" evidence="1">
    <location>
        <begin position="1"/>
        <end position="124"/>
    </location>
</feature>
<name>A0A382B1M0_9ZZZZ</name>
<dbReference type="PANTHER" id="PTHR43825">
    <property type="entry name" value="PYRUVATE DEHYDROGENASE E1 COMPONENT"/>
    <property type="match status" value="1"/>
</dbReference>
<dbReference type="Gene3D" id="3.40.50.970">
    <property type="match status" value="1"/>
</dbReference>
<organism evidence="3">
    <name type="scientific">marine metagenome</name>
    <dbReference type="NCBI Taxonomy" id="408172"/>
    <lineage>
        <taxon>unclassified sequences</taxon>
        <taxon>metagenomes</taxon>
        <taxon>ecological metagenomes</taxon>
    </lineage>
</organism>
<dbReference type="Pfam" id="PF22613">
    <property type="entry name" value="Transketolase_C_1"/>
    <property type="match status" value="1"/>
</dbReference>
<gene>
    <name evidence="3" type="ORF">METZ01_LOCUS160463</name>
</gene>
<proteinExistence type="predicted"/>
<feature type="domain" description="Transketolase-like C-terminal" evidence="2">
    <location>
        <begin position="137"/>
        <end position="272"/>
    </location>
</feature>
<dbReference type="Gene3D" id="3.40.50.920">
    <property type="match status" value="1"/>
</dbReference>
<evidence type="ECO:0000259" key="2">
    <source>
        <dbReference type="Pfam" id="PF22613"/>
    </source>
</evidence>
<dbReference type="AlphaFoldDB" id="A0A382B1M0"/>
<dbReference type="SUPFAM" id="SSF52922">
    <property type="entry name" value="TK C-terminal domain-like"/>
    <property type="match status" value="1"/>
</dbReference>
<dbReference type="InterPro" id="IPR055152">
    <property type="entry name" value="Transketolase-like_C_2"/>
</dbReference>
<dbReference type="InterPro" id="IPR029061">
    <property type="entry name" value="THDP-binding"/>
</dbReference>
<accession>A0A382B1M0</accession>
<sequence length="314" mass="34657">MSSFVAAGTAYATHGVNTIPFFVYYSMFGLQRVGDLIWLAGDIRAKGFMVGGTAGRTTLAGEGLQHNDGNSHLQAYLVPNLVAYDPAFAYEIEIIVQDGIRRMYVEQEDVFYYLTVENETYPMPAMPEGVEEGVLKGLYRIQASSKKRSKLRAQLLGSGAIMRSALEAQQILEDDFNVATDVWSITSFKNLHNDGLDADRWNRLHPGQPKRVPYVTECLKDEKGVFVVASDYVKAMPESIARWFPKTPVTLGTDGFGRSEGRAELRRFFEVDAASIVIGTLSALADEGQIEPQVVADAITRFGIDPDTANPVTR</sequence>
<dbReference type="InterPro" id="IPR041621">
    <property type="entry name" value="PDH_E1_M"/>
</dbReference>
<dbReference type="SUPFAM" id="SSF52518">
    <property type="entry name" value="Thiamin diphosphate-binding fold (THDP-binding)"/>
    <property type="match status" value="1"/>
</dbReference>
<dbReference type="Pfam" id="PF17831">
    <property type="entry name" value="PDH_E1_M"/>
    <property type="match status" value="1"/>
</dbReference>